<dbReference type="InterPro" id="IPR004046">
    <property type="entry name" value="GST_C"/>
</dbReference>
<accession>A0A6A5WWG0</accession>
<dbReference type="Proteomes" id="UP000799779">
    <property type="component" value="Unassembled WGS sequence"/>
</dbReference>
<dbReference type="SUPFAM" id="SSF52833">
    <property type="entry name" value="Thioredoxin-like"/>
    <property type="match status" value="1"/>
</dbReference>
<dbReference type="OrthoDB" id="2309723at2759"/>
<dbReference type="Pfam" id="PF00043">
    <property type="entry name" value="GST_C"/>
    <property type="match status" value="1"/>
</dbReference>
<feature type="domain" description="GST C-terminal" evidence="3">
    <location>
        <begin position="91"/>
        <end position="215"/>
    </location>
</feature>
<evidence type="ECO:0000259" key="2">
    <source>
        <dbReference type="PROSITE" id="PS50404"/>
    </source>
</evidence>
<dbReference type="SFLD" id="SFLDG00358">
    <property type="entry name" value="Main_(cytGST)"/>
    <property type="match status" value="1"/>
</dbReference>
<dbReference type="InterPro" id="IPR040079">
    <property type="entry name" value="Glutathione_S-Trfase"/>
</dbReference>
<dbReference type="InterPro" id="IPR036282">
    <property type="entry name" value="Glutathione-S-Trfase_C_sf"/>
</dbReference>
<evidence type="ECO:0000313" key="4">
    <source>
        <dbReference type="EMBL" id="KAF2006062.1"/>
    </source>
</evidence>
<dbReference type="SFLD" id="SFLDS00019">
    <property type="entry name" value="Glutathione_Transferase_(cytos"/>
    <property type="match status" value="1"/>
</dbReference>
<feature type="domain" description="GST N-terminal" evidence="2">
    <location>
        <begin position="1"/>
        <end position="82"/>
    </location>
</feature>
<gene>
    <name evidence="4" type="ORF">P154DRAFT_423652</name>
</gene>
<dbReference type="PANTHER" id="PTHR44051">
    <property type="entry name" value="GLUTATHIONE S-TRANSFERASE-RELATED"/>
    <property type="match status" value="1"/>
</dbReference>
<dbReference type="PANTHER" id="PTHR44051:SF9">
    <property type="entry name" value="GLUTATHIONE S-TRANSFERASE 1"/>
    <property type="match status" value="1"/>
</dbReference>
<dbReference type="SUPFAM" id="SSF47616">
    <property type="entry name" value="GST C-terminal domain-like"/>
    <property type="match status" value="1"/>
</dbReference>
<evidence type="ECO:0000259" key="3">
    <source>
        <dbReference type="PROSITE" id="PS50405"/>
    </source>
</evidence>
<keyword evidence="4" id="KW-0808">Transferase</keyword>
<evidence type="ECO:0000256" key="1">
    <source>
        <dbReference type="ARBA" id="ARBA00007409"/>
    </source>
</evidence>
<dbReference type="InterPro" id="IPR010987">
    <property type="entry name" value="Glutathione-S-Trfase_C-like"/>
</dbReference>
<proteinExistence type="inferred from homology"/>
<dbReference type="PROSITE" id="PS50404">
    <property type="entry name" value="GST_NTER"/>
    <property type="match status" value="1"/>
</dbReference>
<dbReference type="Gene3D" id="3.40.30.10">
    <property type="entry name" value="Glutaredoxin"/>
    <property type="match status" value="1"/>
</dbReference>
<keyword evidence="5" id="KW-1185">Reference proteome</keyword>
<dbReference type="GO" id="GO:0016740">
    <property type="term" value="F:transferase activity"/>
    <property type="evidence" value="ECO:0007669"/>
    <property type="project" value="UniProtKB-KW"/>
</dbReference>
<name>A0A6A5WWG0_9PLEO</name>
<dbReference type="EMBL" id="ML977561">
    <property type="protein sequence ID" value="KAF2006062.1"/>
    <property type="molecule type" value="Genomic_DNA"/>
</dbReference>
<protein>
    <submittedName>
        <fullName evidence="4">Putative glutathione S-transferase</fullName>
    </submittedName>
</protein>
<dbReference type="CDD" id="cd03046">
    <property type="entry name" value="GST_N_GTT1_like"/>
    <property type="match status" value="1"/>
</dbReference>
<reference evidence="4" key="1">
    <citation type="journal article" date="2020" name="Stud. Mycol.">
        <title>101 Dothideomycetes genomes: a test case for predicting lifestyles and emergence of pathogens.</title>
        <authorList>
            <person name="Haridas S."/>
            <person name="Albert R."/>
            <person name="Binder M."/>
            <person name="Bloem J."/>
            <person name="Labutti K."/>
            <person name="Salamov A."/>
            <person name="Andreopoulos B."/>
            <person name="Baker S."/>
            <person name="Barry K."/>
            <person name="Bills G."/>
            <person name="Bluhm B."/>
            <person name="Cannon C."/>
            <person name="Castanera R."/>
            <person name="Culley D."/>
            <person name="Daum C."/>
            <person name="Ezra D."/>
            <person name="Gonzalez J."/>
            <person name="Henrissat B."/>
            <person name="Kuo A."/>
            <person name="Liang C."/>
            <person name="Lipzen A."/>
            <person name="Lutzoni F."/>
            <person name="Magnuson J."/>
            <person name="Mondo S."/>
            <person name="Nolan M."/>
            <person name="Ohm R."/>
            <person name="Pangilinan J."/>
            <person name="Park H.-J."/>
            <person name="Ramirez L."/>
            <person name="Alfaro M."/>
            <person name="Sun H."/>
            <person name="Tritt A."/>
            <person name="Yoshinaga Y."/>
            <person name="Zwiers L.-H."/>
            <person name="Turgeon B."/>
            <person name="Goodwin S."/>
            <person name="Spatafora J."/>
            <person name="Crous P."/>
            <person name="Grigoriev I."/>
        </authorList>
    </citation>
    <scope>NUCLEOTIDE SEQUENCE</scope>
    <source>
        <strain evidence="4">CBS 123094</strain>
    </source>
</reference>
<dbReference type="AlphaFoldDB" id="A0A6A5WWG0"/>
<sequence>MPLTIHHLGISQSERVLFLCEELSIPYKLVKHIREPILSPQSLQSVPGNETGKAPFIVDDDVTLSESGAIVEYILSKYESTNGIKLKADYGEKGYVDYIYWFHYANAGLQPAMVGSMFLSMVKGAENANVQAWATQRLEDALQHIDNRLKGHKWLAGEQFTAADIMMVYSLTTQRYFGPLVGYEKYPHIVKYLEEIGKRPAYKKAKEKGDPKMRLLLGAEPPAQTIVESGGVHSTVWKM</sequence>
<dbReference type="SFLD" id="SFLDG01150">
    <property type="entry name" value="Main.1:_Beta-like"/>
    <property type="match status" value="1"/>
</dbReference>
<evidence type="ECO:0000313" key="5">
    <source>
        <dbReference type="Proteomes" id="UP000799779"/>
    </source>
</evidence>
<organism evidence="4 5">
    <name type="scientific">Amniculicola lignicola CBS 123094</name>
    <dbReference type="NCBI Taxonomy" id="1392246"/>
    <lineage>
        <taxon>Eukaryota</taxon>
        <taxon>Fungi</taxon>
        <taxon>Dikarya</taxon>
        <taxon>Ascomycota</taxon>
        <taxon>Pezizomycotina</taxon>
        <taxon>Dothideomycetes</taxon>
        <taxon>Pleosporomycetidae</taxon>
        <taxon>Pleosporales</taxon>
        <taxon>Amniculicolaceae</taxon>
        <taxon>Amniculicola</taxon>
    </lineage>
</organism>
<dbReference type="Pfam" id="PF13417">
    <property type="entry name" value="GST_N_3"/>
    <property type="match status" value="1"/>
</dbReference>
<dbReference type="InterPro" id="IPR036249">
    <property type="entry name" value="Thioredoxin-like_sf"/>
</dbReference>
<dbReference type="Gene3D" id="1.20.1050.10">
    <property type="match status" value="1"/>
</dbReference>
<comment type="similarity">
    <text evidence="1">Belongs to the GST superfamily.</text>
</comment>
<dbReference type="PROSITE" id="PS50405">
    <property type="entry name" value="GST_CTER"/>
    <property type="match status" value="1"/>
</dbReference>
<dbReference type="InterPro" id="IPR004045">
    <property type="entry name" value="Glutathione_S-Trfase_N"/>
</dbReference>